<feature type="non-terminal residue" evidence="1">
    <location>
        <position position="80"/>
    </location>
</feature>
<protein>
    <submittedName>
        <fullName evidence="1">Uncharacterized protein</fullName>
    </submittedName>
</protein>
<keyword evidence="2" id="KW-1185">Reference proteome</keyword>
<name>A0A433QR11_9FUNG</name>
<dbReference type="AlphaFoldDB" id="A0A433QR11"/>
<proteinExistence type="predicted"/>
<accession>A0A433QR11</accession>
<evidence type="ECO:0000313" key="2">
    <source>
        <dbReference type="Proteomes" id="UP000274822"/>
    </source>
</evidence>
<reference evidence="1 2" key="1">
    <citation type="journal article" date="2018" name="New Phytol.">
        <title>Phylogenomics of Endogonaceae and evolution of mycorrhizas within Mucoromycota.</title>
        <authorList>
            <person name="Chang Y."/>
            <person name="Desiro A."/>
            <person name="Na H."/>
            <person name="Sandor L."/>
            <person name="Lipzen A."/>
            <person name="Clum A."/>
            <person name="Barry K."/>
            <person name="Grigoriev I.V."/>
            <person name="Martin F.M."/>
            <person name="Stajich J.E."/>
            <person name="Smith M.E."/>
            <person name="Bonito G."/>
            <person name="Spatafora J.W."/>
        </authorList>
    </citation>
    <scope>NUCLEOTIDE SEQUENCE [LARGE SCALE GENOMIC DNA]</scope>
    <source>
        <strain evidence="1 2">AD002</strain>
    </source>
</reference>
<gene>
    <name evidence="1" type="ORF">BC938DRAFT_476097</name>
</gene>
<evidence type="ECO:0000313" key="1">
    <source>
        <dbReference type="EMBL" id="RUS32187.1"/>
    </source>
</evidence>
<comment type="caution">
    <text evidence="1">The sequence shown here is derived from an EMBL/GenBank/DDBJ whole genome shotgun (WGS) entry which is preliminary data.</text>
</comment>
<dbReference type="Proteomes" id="UP000274822">
    <property type="component" value="Unassembled WGS sequence"/>
</dbReference>
<organism evidence="1 2">
    <name type="scientific">Jimgerdemannia flammicorona</name>
    <dbReference type="NCBI Taxonomy" id="994334"/>
    <lineage>
        <taxon>Eukaryota</taxon>
        <taxon>Fungi</taxon>
        <taxon>Fungi incertae sedis</taxon>
        <taxon>Mucoromycota</taxon>
        <taxon>Mucoromycotina</taxon>
        <taxon>Endogonomycetes</taxon>
        <taxon>Endogonales</taxon>
        <taxon>Endogonaceae</taxon>
        <taxon>Jimgerdemannia</taxon>
    </lineage>
</organism>
<sequence length="80" mass="9349">MAWASIYKKWFNYPECHSEVSDHLHKTAEMVFAYKMCKKIFRKALLPRSVPIEVYIHLTSYVSISVGLLRKTNTVRIATT</sequence>
<dbReference type="EMBL" id="RBNJ01002259">
    <property type="protein sequence ID" value="RUS32187.1"/>
    <property type="molecule type" value="Genomic_DNA"/>
</dbReference>